<evidence type="ECO:0000313" key="1">
    <source>
        <dbReference type="EMBL" id="TCV04119.1"/>
    </source>
</evidence>
<dbReference type="AlphaFoldDB" id="A0A4R3VJY3"/>
<gene>
    <name evidence="1" type="ORF">EDC54_112100</name>
</gene>
<comment type="caution">
    <text evidence="1">The sequence shown here is derived from an EMBL/GenBank/DDBJ whole genome shotgun (WGS) entry which is preliminary data.</text>
</comment>
<evidence type="ECO:0000313" key="2">
    <source>
        <dbReference type="Proteomes" id="UP000295433"/>
    </source>
</evidence>
<dbReference type="OrthoDB" id="5682000at2"/>
<reference evidence="1 2" key="1">
    <citation type="submission" date="2019-03" db="EMBL/GenBank/DDBJ databases">
        <title>Genomic Encyclopedia of Type Strains, Phase IV (KMG-IV): sequencing the most valuable type-strain genomes for metagenomic binning, comparative biology and taxonomic classification.</title>
        <authorList>
            <person name="Goeker M."/>
        </authorList>
    </citation>
    <scope>NUCLEOTIDE SEQUENCE [LARGE SCALE GENOMIC DNA]</scope>
    <source>
        <strain evidence="1 2">DSM 16730</strain>
    </source>
</reference>
<protein>
    <submittedName>
        <fullName evidence="1">Uncharacterized protein</fullName>
    </submittedName>
</protein>
<proteinExistence type="predicted"/>
<dbReference type="RefSeq" id="WP_132458354.1">
    <property type="nucleotide sequence ID" value="NZ_JAWIZJ010000010.1"/>
</dbReference>
<accession>A0A4R3VJY3</accession>
<organism evidence="1 2">
    <name type="scientific">Samsonia erythrinae</name>
    <dbReference type="NCBI Taxonomy" id="160434"/>
    <lineage>
        <taxon>Bacteria</taxon>
        <taxon>Pseudomonadati</taxon>
        <taxon>Pseudomonadota</taxon>
        <taxon>Gammaproteobacteria</taxon>
        <taxon>Enterobacterales</taxon>
        <taxon>Pectobacteriaceae</taxon>
        <taxon>Samsonia</taxon>
    </lineage>
</organism>
<dbReference type="Proteomes" id="UP000295433">
    <property type="component" value="Unassembled WGS sequence"/>
</dbReference>
<dbReference type="EMBL" id="SMBY01000012">
    <property type="protein sequence ID" value="TCV04119.1"/>
    <property type="molecule type" value="Genomic_DNA"/>
</dbReference>
<sequence>MIGEERMTYKELRDMFLGCFYDCCRNKLQLYIKTGEKNDYDGEEIGYASYQFENTPFIPIENLMLNVFKLILIAGREPENVEDSIRKSITTILAEKPLEELIKDVGEDEKKDLLYDMQLLGFI</sequence>
<keyword evidence="2" id="KW-1185">Reference proteome</keyword>
<name>A0A4R3VJY3_9GAMM</name>